<gene>
    <name evidence="1" type="ORF">Pint_12282</name>
</gene>
<dbReference type="EMBL" id="CM047747">
    <property type="protein sequence ID" value="KAJ0018608.1"/>
    <property type="molecule type" value="Genomic_DNA"/>
</dbReference>
<accession>A0ACC0XLX5</accession>
<proteinExistence type="predicted"/>
<evidence type="ECO:0000313" key="1">
    <source>
        <dbReference type="EMBL" id="KAJ0018608.1"/>
    </source>
</evidence>
<reference evidence="2" key="1">
    <citation type="journal article" date="2023" name="G3 (Bethesda)">
        <title>Genome assembly and association tests identify interacting loci associated with vigor, precocity, and sex in interspecific pistachio rootstocks.</title>
        <authorList>
            <person name="Palmer W."/>
            <person name="Jacygrad E."/>
            <person name="Sagayaradj S."/>
            <person name="Cavanaugh K."/>
            <person name="Han R."/>
            <person name="Bertier L."/>
            <person name="Beede B."/>
            <person name="Kafkas S."/>
            <person name="Golino D."/>
            <person name="Preece J."/>
            <person name="Michelmore R."/>
        </authorList>
    </citation>
    <scope>NUCLEOTIDE SEQUENCE [LARGE SCALE GENOMIC DNA]</scope>
</reference>
<dbReference type="Proteomes" id="UP001163603">
    <property type="component" value="Chromosome 12"/>
</dbReference>
<sequence>MSNHEVRINVSPEVELHAKKDVLVTSPPQELAVRDTAAAGNGSTEEKDNNGKSPPPQDLSNNQSINEDFKKLYKAALKDEWNIAFKEIFKGDPLKNSKYLTARISEKQDTALHIAVAAESSMFVKKLVNFMQKDDLAIKNGDGNTAFFLAAESGMVGFAKIMVEKNEELPCIRGGGVEGMLPIHIAAQHGHEKMMEFLHNVTKNMTEKDKKKLQDLTNGKDLFWEARVDSAPKNVLHEKKDEHVINPPQEESDEQEIHGKFYRAALRNEWYTTYLFFEKDREKNSKYATDIISDKEDIALHIATAAEGSAKVMFNKNKKLPSIRGDDNTLPIHIAAQNGHKRTVKFLYGVGKDELTQEDCKELLPHLISRADWFDVAWDWLKKYPSLVTVNISDGRMGKETFLHILARTSLMSHDLSDQNQEGLFRRCFKKFSDIKKLPHEKLPKEALELLKLLLDKVDCRDDWMNGVIHDAVRHDNIEFLSLIICNYSEFMNCKAKGDTNTSGLIFSNAILKRQKDIFKLLNGKTMKYQLTCISSCYNISDWEDYTGIAICSDVGITMKCGFGQIASGAAANNCRSHRLLCKYSTRRNVSGRYKGIANHTMFVQELVNIITPNELAMQNKVGNTALCFAAASGIKRLQR</sequence>
<evidence type="ECO:0000313" key="2">
    <source>
        <dbReference type="Proteomes" id="UP001163603"/>
    </source>
</evidence>
<organism evidence="1 2">
    <name type="scientific">Pistacia integerrima</name>
    <dbReference type="NCBI Taxonomy" id="434235"/>
    <lineage>
        <taxon>Eukaryota</taxon>
        <taxon>Viridiplantae</taxon>
        <taxon>Streptophyta</taxon>
        <taxon>Embryophyta</taxon>
        <taxon>Tracheophyta</taxon>
        <taxon>Spermatophyta</taxon>
        <taxon>Magnoliopsida</taxon>
        <taxon>eudicotyledons</taxon>
        <taxon>Gunneridae</taxon>
        <taxon>Pentapetalae</taxon>
        <taxon>rosids</taxon>
        <taxon>malvids</taxon>
        <taxon>Sapindales</taxon>
        <taxon>Anacardiaceae</taxon>
        <taxon>Pistacia</taxon>
    </lineage>
</organism>
<protein>
    <submittedName>
        <fullName evidence="1">Uncharacterized protein</fullName>
    </submittedName>
</protein>
<name>A0ACC0XLX5_9ROSI</name>
<comment type="caution">
    <text evidence="1">The sequence shown here is derived from an EMBL/GenBank/DDBJ whole genome shotgun (WGS) entry which is preliminary data.</text>
</comment>
<keyword evidence="2" id="KW-1185">Reference proteome</keyword>